<accession>A0ABM4AHE8</accession>
<evidence type="ECO:0000313" key="1">
    <source>
        <dbReference type="Proteomes" id="UP001652623"/>
    </source>
</evidence>
<reference evidence="2" key="1">
    <citation type="submission" date="2025-08" db="UniProtKB">
        <authorList>
            <consortium name="RefSeq"/>
        </authorList>
    </citation>
    <scope>IDENTIFICATION</scope>
    <source>
        <tissue evidence="2">Seedling</tissue>
    </source>
</reference>
<proteinExistence type="predicted"/>
<sequence>MIGDEKLLTNAHCVEHDTQVKVNRRRDDTKYVAKRNLERGTWPGHLVLSVSALDCCLEVRRHLESGADVLPPCLLVFTFLPPFFD</sequence>
<protein>
    <submittedName>
        <fullName evidence="2">Protease Do-like 2, chloroplastic</fullName>
    </submittedName>
</protein>
<gene>
    <name evidence="2" type="primary">LOC132805385</name>
</gene>
<keyword evidence="1" id="KW-1185">Reference proteome</keyword>
<dbReference type="GeneID" id="132805385"/>
<evidence type="ECO:0000313" key="2">
    <source>
        <dbReference type="RefSeq" id="XP_060676155.1"/>
    </source>
</evidence>
<name>A0ABM4AHE8_ZIZJJ</name>
<dbReference type="Proteomes" id="UP001652623">
    <property type="component" value="Chromosome 9"/>
</dbReference>
<organism evidence="1 2">
    <name type="scientific">Ziziphus jujuba</name>
    <name type="common">Chinese jujube</name>
    <name type="synonym">Ziziphus sativa</name>
    <dbReference type="NCBI Taxonomy" id="326968"/>
    <lineage>
        <taxon>Eukaryota</taxon>
        <taxon>Viridiplantae</taxon>
        <taxon>Streptophyta</taxon>
        <taxon>Embryophyta</taxon>
        <taxon>Tracheophyta</taxon>
        <taxon>Spermatophyta</taxon>
        <taxon>Magnoliopsida</taxon>
        <taxon>eudicotyledons</taxon>
        <taxon>Gunneridae</taxon>
        <taxon>Pentapetalae</taxon>
        <taxon>rosids</taxon>
        <taxon>fabids</taxon>
        <taxon>Rosales</taxon>
        <taxon>Rhamnaceae</taxon>
        <taxon>Paliureae</taxon>
        <taxon>Ziziphus</taxon>
    </lineage>
</organism>
<dbReference type="RefSeq" id="XP_060676155.1">
    <property type="nucleotide sequence ID" value="XM_060820172.1"/>
</dbReference>